<sequence length="71" mass="8428">SYLNNCQIDVRKGESPCMFQHSELLRPDSFSENLQEQRIKFETNVDDETNNKERLTEHISIVKITGYEMYD</sequence>
<evidence type="ECO:0000313" key="1">
    <source>
        <dbReference type="EMBL" id="CEK85468.1"/>
    </source>
</evidence>
<feature type="non-terminal residue" evidence="1">
    <location>
        <position position="1"/>
    </location>
</feature>
<protein>
    <submittedName>
        <fullName evidence="1">Uncharacterized protein</fullName>
    </submittedName>
</protein>
<accession>A0A0B7AXI3</accession>
<gene>
    <name evidence="1" type="primary">ORF148391</name>
</gene>
<organism evidence="1">
    <name type="scientific">Arion vulgaris</name>
    <dbReference type="NCBI Taxonomy" id="1028688"/>
    <lineage>
        <taxon>Eukaryota</taxon>
        <taxon>Metazoa</taxon>
        <taxon>Spiralia</taxon>
        <taxon>Lophotrochozoa</taxon>
        <taxon>Mollusca</taxon>
        <taxon>Gastropoda</taxon>
        <taxon>Heterobranchia</taxon>
        <taxon>Euthyneura</taxon>
        <taxon>Panpulmonata</taxon>
        <taxon>Eupulmonata</taxon>
        <taxon>Stylommatophora</taxon>
        <taxon>Helicina</taxon>
        <taxon>Arionoidea</taxon>
        <taxon>Arionidae</taxon>
        <taxon>Arion</taxon>
    </lineage>
</organism>
<proteinExistence type="predicted"/>
<dbReference type="AlphaFoldDB" id="A0A0B7AXI3"/>
<dbReference type="EMBL" id="HACG01038603">
    <property type="protein sequence ID" value="CEK85468.1"/>
    <property type="molecule type" value="Transcribed_RNA"/>
</dbReference>
<name>A0A0B7AXI3_9EUPU</name>
<reference evidence="1" key="1">
    <citation type="submission" date="2014-12" db="EMBL/GenBank/DDBJ databases">
        <title>Insight into the proteome of Arion vulgaris.</title>
        <authorList>
            <person name="Aradska J."/>
            <person name="Bulat T."/>
            <person name="Smidak R."/>
            <person name="Sarate P."/>
            <person name="Gangsoo J."/>
            <person name="Sialana F."/>
            <person name="Bilban M."/>
            <person name="Lubec G."/>
        </authorList>
    </citation>
    <scope>NUCLEOTIDE SEQUENCE</scope>
    <source>
        <tissue evidence="1">Skin</tissue>
    </source>
</reference>